<organism evidence="3 4">
    <name type="scientific">Actinokineospora soli</name>
    <dbReference type="NCBI Taxonomy" id="1048753"/>
    <lineage>
        <taxon>Bacteria</taxon>
        <taxon>Bacillati</taxon>
        <taxon>Actinomycetota</taxon>
        <taxon>Actinomycetes</taxon>
        <taxon>Pseudonocardiales</taxon>
        <taxon>Pseudonocardiaceae</taxon>
        <taxon>Actinokineospora</taxon>
    </lineage>
</organism>
<dbReference type="InterPro" id="IPR052016">
    <property type="entry name" value="Bact_Sigma-Reg"/>
</dbReference>
<evidence type="ECO:0000256" key="1">
    <source>
        <dbReference type="ARBA" id="ARBA00022801"/>
    </source>
</evidence>
<dbReference type="Gene3D" id="3.60.40.10">
    <property type="entry name" value="PPM-type phosphatase domain"/>
    <property type="match status" value="1"/>
</dbReference>
<dbReference type="SMART" id="SM00331">
    <property type="entry name" value="PP2C_SIG"/>
    <property type="match status" value="1"/>
</dbReference>
<gene>
    <name evidence="3" type="ORF">ACFQV2_25720</name>
</gene>
<evidence type="ECO:0000313" key="4">
    <source>
        <dbReference type="Proteomes" id="UP001596512"/>
    </source>
</evidence>
<proteinExistence type="predicted"/>
<reference evidence="4" key="1">
    <citation type="journal article" date="2019" name="Int. J. Syst. Evol. Microbiol.">
        <title>The Global Catalogue of Microorganisms (GCM) 10K type strain sequencing project: providing services to taxonomists for standard genome sequencing and annotation.</title>
        <authorList>
            <consortium name="The Broad Institute Genomics Platform"/>
            <consortium name="The Broad Institute Genome Sequencing Center for Infectious Disease"/>
            <person name="Wu L."/>
            <person name="Ma J."/>
        </authorList>
    </citation>
    <scope>NUCLEOTIDE SEQUENCE [LARGE SCALE GENOMIC DNA]</scope>
    <source>
        <strain evidence="4">JCM 17695</strain>
    </source>
</reference>
<accession>A0ABW2TRD3</accession>
<dbReference type="PANTHER" id="PTHR43156:SF2">
    <property type="entry name" value="STAGE II SPORULATION PROTEIN E"/>
    <property type="match status" value="1"/>
</dbReference>
<evidence type="ECO:0000313" key="3">
    <source>
        <dbReference type="EMBL" id="MFC7616362.1"/>
    </source>
</evidence>
<name>A0ABW2TRD3_9PSEU</name>
<dbReference type="Pfam" id="PF07228">
    <property type="entry name" value="SpoIIE"/>
    <property type="match status" value="1"/>
</dbReference>
<dbReference type="InterPro" id="IPR036457">
    <property type="entry name" value="PPM-type-like_dom_sf"/>
</dbReference>
<dbReference type="InterPro" id="IPR001932">
    <property type="entry name" value="PPM-type_phosphatase-like_dom"/>
</dbReference>
<dbReference type="Proteomes" id="UP001596512">
    <property type="component" value="Unassembled WGS sequence"/>
</dbReference>
<keyword evidence="4" id="KW-1185">Reference proteome</keyword>
<protein>
    <submittedName>
        <fullName evidence="3">PP2C family protein-serine/threonine phosphatase</fullName>
        <ecNumber evidence="3">3.1.3.16</ecNumber>
    </submittedName>
</protein>
<dbReference type="EMBL" id="JBHTEY010000004">
    <property type="protein sequence ID" value="MFC7616362.1"/>
    <property type="molecule type" value="Genomic_DNA"/>
</dbReference>
<sequence>MKLLEGAHLAPPERLPALLDAAASAMGVRAAVHLVDYEERYLYPWRAQEPAGEPLPVESTLAGRAYRHVVTVAAQAEPRLWLPLIDGVERLGVLEVEVGTVADLDDPGLHIQCAWLSKLVGHLVKLLDQYGDAVHRVRLPGQRSLTGQLTWSLLPPLTAGVDNFVVSGVVEPRHSVSGDAFDYALSETTASLMILDAVGHDLRSGLIAATALAAHRSGRHAGRGLYEQAHDIDAAIRGQFGPSAFATGVLAEVSLTTGRLRYLNAGHPAPVLMRGGRVVKPLTGGRTRPWGLGVGEFAIGEEFLEPDDWLVLHTDGVTEARDEQGRFFGDTRLADFLRREATAGHPPPETARRLIRAILAHQNGVLQDDAAIVLARWTAPGELSP</sequence>
<dbReference type="EC" id="3.1.3.16" evidence="3"/>
<dbReference type="SUPFAM" id="SSF81606">
    <property type="entry name" value="PP2C-like"/>
    <property type="match status" value="1"/>
</dbReference>
<evidence type="ECO:0000259" key="2">
    <source>
        <dbReference type="SMART" id="SM00331"/>
    </source>
</evidence>
<feature type="domain" description="PPM-type phosphatase" evidence="2">
    <location>
        <begin position="161"/>
        <end position="377"/>
    </location>
</feature>
<dbReference type="PANTHER" id="PTHR43156">
    <property type="entry name" value="STAGE II SPORULATION PROTEIN E-RELATED"/>
    <property type="match status" value="1"/>
</dbReference>
<keyword evidence="1 3" id="KW-0378">Hydrolase</keyword>
<comment type="caution">
    <text evidence="3">The sequence shown here is derived from an EMBL/GenBank/DDBJ whole genome shotgun (WGS) entry which is preliminary data.</text>
</comment>
<dbReference type="GO" id="GO:0004722">
    <property type="term" value="F:protein serine/threonine phosphatase activity"/>
    <property type="evidence" value="ECO:0007669"/>
    <property type="project" value="UniProtKB-EC"/>
</dbReference>